<dbReference type="Proteomes" id="UP000230093">
    <property type="component" value="Unassembled WGS sequence"/>
</dbReference>
<evidence type="ECO:0000256" key="3">
    <source>
        <dbReference type="ARBA" id="ARBA00022884"/>
    </source>
</evidence>
<comment type="subunit">
    <text evidence="7 9">Part of the 50S ribosomal subunit.</text>
</comment>
<keyword evidence="5 7" id="KW-0687">Ribonucleoprotein</keyword>
<dbReference type="PANTHER" id="PTHR13501">
    <property type="entry name" value="CHLOROPLAST 50S RIBOSOMAL PROTEIN L22-RELATED"/>
    <property type="match status" value="1"/>
</dbReference>
<evidence type="ECO:0000256" key="2">
    <source>
        <dbReference type="ARBA" id="ARBA00022730"/>
    </source>
</evidence>
<dbReference type="InterPro" id="IPR047867">
    <property type="entry name" value="Ribosomal_uL22_bac/org-type"/>
</dbReference>
<dbReference type="InterPro" id="IPR036394">
    <property type="entry name" value="Ribosomal_uL22_sf"/>
</dbReference>
<keyword evidence="4 7" id="KW-0689">Ribosomal protein</keyword>
<keyword evidence="3 7" id="KW-0694">RNA-binding</keyword>
<evidence type="ECO:0000256" key="11">
    <source>
        <dbReference type="SAM" id="MobiDB-lite"/>
    </source>
</evidence>
<evidence type="ECO:0000256" key="4">
    <source>
        <dbReference type="ARBA" id="ARBA00022980"/>
    </source>
</evidence>
<dbReference type="InterPro" id="IPR005727">
    <property type="entry name" value="Ribosomal_uL22_bac/chlpt-type"/>
</dbReference>
<feature type="region of interest" description="Disordered" evidence="11">
    <location>
        <begin position="121"/>
        <end position="156"/>
    </location>
</feature>
<evidence type="ECO:0000313" key="13">
    <source>
        <dbReference type="Proteomes" id="UP000230093"/>
    </source>
</evidence>
<sequence>MNNNKTIIKAEQKNIRISPRKLNLLSKAVRKLAIDEALDHLKFINKRSSLVLGKTIKQAVANATNNLNIDKDNLKISRIEVLVGPVFKRWQAVSRGRAHSILKRTSHLRVFLEEKETEKSTKKIKKTAKSKDKKTKKDNKVEKNILKKGKKSGPKS</sequence>
<organism evidence="12 13">
    <name type="scientific">Candidatus Beckwithbacteria bacterium CG10_big_fil_rev_8_21_14_0_10_34_10</name>
    <dbReference type="NCBI Taxonomy" id="1974495"/>
    <lineage>
        <taxon>Bacteria</taxon>
        <taxon>Candidatus Beckwithiibacteriota</taxon>
    </lineage>
</organism>
<evidence type="ECO:0000256" key="7">
    <source>
        <dbReference type="HAMAP-Rule" id="MF_01331"/>
    </source>
</evidence>
<dbReference type="InterPro" id="IPR001063">
    <property type="entry name" value="Ribosomal_uL22"/>
</dbReference>
<dbReference type="PANTHER" id="PTHR13501:SF8">
    <property type="entry name" value="LARGE RIBOSOMAL SUBUNIT PROTEIN UL22M"/>
    <property type="match status" value="1"/>
</dbReference>
<comment type="function">
    <text evidence="7 10">This protein binds specifically to 23S rRNA; its binding is stimulated by other ribosomal proteins, e.g., L4, L17, and L20. It is important during the early stages of 50S assembly. It makes multiple contacts with different domains of the 23S rRNA in the assembled 50S subunit and ribosome.</text>
</comment>
<dbReference type="CDD" id="cd00336">
    <property type="entry name" value="Ribosomal_L22"/>
    <property type="match status" value="1"/>
</dbReference>
<protein>
    <recommendedName>
        <fullName evidence="6 7">Large ribosomal subunit protein uL22</fullName>
    </recommendedName>
</protein>
<dbReference type="HAMAP" id="MF_01331_B">
    <property type="entry name" value="Ribosomal_uL22_B"/>
    <property type="match status" value="1"/>
</dbReference>
<dbReference type="GO" id="GO:0006412">
    <property type="term" value="P:translation"/>
    <property type="evidence" value="ECO:0007669"/>
    <property type="project" value="UniProtKB-UniRule"/>
</dbReference>
<dbReference type="AlphaFoldDB" id="A0A2H0W7T0"/>
<evidence type="ECO:0000256" key="10">
    <source>
        <dbReference type="RuleBase" id="RU004008"/>
    </source>
</evidence>
<comment type="function">
    <text evidence="7">The globular domain of the protein is located near the polypeptide exit tunnel on the outside of the subunit, while an extended beta-hairpin is found that lines the wall of the exit tunnel in the center of the 70S ribosome.</text>
</comment>
<evidence type="ECO:0000256" key="5">
    <source>
        <dbReference type="ARBA" id="ARBA00023274"/>
    </source>
</evidence>
<keyword evidence="2 7" id="KW-0699">rRNA-binding</keyword>
<gene>
    <name evidence="7" type="primary">rplV</name>
    <name evidence="12" type="ORF">COT75_05215</name>
</gene>
<name>A0A2H0W7T0_9BACT</name>
<dbReference type="EMBL" id="PEZT01000029">
    <property type="protein sequence ID" value="PIS08711.1"/>
    <property type="molecule type" value="Genomic_DNA"/>
</dbReference>
<dbReference type="SUPFAM" id="SSF54843">
    <property type="entry name" value="Ribosomal protein L22"/>
    <property type="match status" value="1"/>
</dbReference>
<dbReference type="GO" id="GO:0003735">
    <property type="term" value="F:structural constituent of ribosome"/>
    <property type="evidence" value="ECO:0007669"/>
    <property type="project" value="InterPro"/>
</dbReference>
<feature type="compositionally biased region" description="Basic residues" evidence="11">
    <location>
        <begin position="122"/>
        <end position="137"/>
    </location>
</feature>
<dbReference type="Gene3D" id="3.90.470.10">
    <property type="entry name" value="Ribosomal protein L22/L17"/>
    <property type="match status" value="1"/>
</dbReference>
<proteinExistence type="inferred from homology"/>
<dbReference type="GO" id="GO:0022625">
    <property type="term" value="C:cytosolic large ribosomal subunit"/>
    <property type="evidence" value="ECO:0007669"/>
    <property type="project" value="TreeGrafter"/>
</dbReference>
<dbReference type="GO" id="GO:0019843">
    <property type="term" value="F:rRNA binding"/>
    <property type="evidence" value="ECO:0007669"/>
    <property type="project" value="UniProtKB-UniRule"/>
</dbReference>
<accession>A0A2H0W7T0</accession>
<comment type="similarity">
    <text evidence="1 7 8">Belongs to the universal ribosomal protein uL22 family.</text>
</comment>
<comment type="caution">
    <text evidence="12">The sequence shown here is derived from an EMBL/GenBank/DDBJ whole genome shotgun (WGS) entry which is preliminary data.</text>
</comment>
<evidence type="ECO:0000256" key="8">
    <source>
        <dbReference type="RuleBase" id="RU004005"/>
    </source>
</evidence>
<evidence type="ECO:0000313" key="12">
    <source>
        <dbReference type="EMBL" id="PIS08711.1"/>
    </source>
</evidence>
<evidence type="ECO:0000256" key="9">
    <source>
        <dbReference type="RuleBase" id="RU004006"/>
    </source>
</evidence>
<evidence type="ECO:0000256" key="1">
    <source>
        <dbReference type="ARBA" id="ARBA00009451"/>
    </source>
</evidence>
<feature type="compositionally biased region" description="Basic residues" evidence="11">
    <location>
        <begin position="146"/>
        <end position="156"/>
    </location>
</feature>
<dbReference type="NCBIfam" id="TIGR01044">
    <property type="entry name" value="rplV_bact"/>
    <property type="match status" value="1"/>
</dbReference>
<evidence type="ECO:0000256" key="6">
    <source>
        <dbReference type="ARBA" id="ARBA00035207"/>
    </source>
</evidence>
<reference evidence="13" key="1">
    <citation type="submission" date="2017-09" db="EMBL/GenBank/DDBJ databases">
        <title>Depth-based differentiation of microbial function through sediment-hosted aquifers and enrichment of novel symbionts in the deep terrestrial subsurface.</title>
        <authorList>
            <person name="Probst A.J."/>
            <person name="Ladd B."/>
            <person name="Jarett J.K."/>
            <person name="Geller-Mcgrath D.E."/>
            <person name="Sieber C.M.K."/>
            <person name="Emerson J.B."/>
            <person name="Anantharaman K."/>
            <person name="Thomas B.C."/>
            <person name="Malmstrom R."/>
            <person name="Stieglmeier M."/>
            <person name="Klingl A."/>
            <person name="Woyke T."/>
            <person name="Ryan C.M."/>
            <person name="Banfield J.F."/>
        </authorList>
    </citation>
    <scope>NUCLEOTIDE SEQUENCE [LARGE SCALE GENOMIC DNA]</scope>
</reference>
<dbReference type="Pfam" id="PF00237">
    <property type="entry name" value="Ribosomal_L22"/>
    <property type="match status" value="1"/>
</dbReference>